<keyword evidence="2" id="KW-1185">Reference proteome</keyword>
<proteinExistence type="predicted"/>
<sequence length="63" mass="7289">IPTASNPSFAVHPTNQIPCVTRLRLHHHQLFPRLIVEQTDTRPILLRHFSADNERRPRVCLAT</sequence>
<dbReference type="AlphaFoldDB" id="A0AAV5WHA2"/>
<dbReference type="EMBL" id="BTSY01000005">
    <property type="protein sequence ID" value="GMT30843.1"/>
    <property type="molecule type" value="Genomic_DNA"/>
</dbReference>
<organism evidence="1 2">
    <name type="scientific">Pristionchus fissidentatus</name>
    <dbReference type="NCBI Taxonomy" id="1538716"/>
    <lineage>
        <taxon>Eukaryota</taxon>
        <taxon>Metazoa</taxon>
        <taxon>Ecdysozoa</taxon>
        <taxon>Nematoda</taxon>
        <taxon>Chromadorea</taxon>
        <taxon>Rhabditida</taxon>
        <taxon>Rhabditina</taxon>
        <taxon>Diplogasteromorpha</taxon>
        <taxon>Diplogasteroidea</taxon>
        <taxon>Neodiplogasteridae</taxon>
        <taxon>Pristionchus</taxon>
    </lineage>
</organism>
<name>A0AAV5WHA2_9BILA</name>
<evidence type="ECO:0000313" key="1">
    <source>
        <dbReference type="EMBL" id="GMT30843.1"/>
    </source>
</evidence>
<feature type="non-terminal residue" evidence="1">
    <location>
        <position position="1"/>
    </location>
</feature>
<reference evidence="1" key="1">
    <citation type="submission" date="2023-10" db="EMBL/GenBank/DDBJ databases">
        <title>Genome assembly of Pristionchus species.</title>
        <authorList>
            <person name="Yoshida K."/>
            <person name="Sommer R.J."/>
        </authorList>
    </citation>
    <scope>NUCLEOTIDE SEQUENCE</scope>
    <source>
        <strain evidence="1">RS5133</strain>
    </source>
</reference>
<dbReference type="Proteomes" id="UP001432322">
    <property type="component" value="Unassembled WGS sequence"/>
</dbReference>
<gene>
    <name evidence="1" type="ORF">PFISCL1PPCAC_22140</name>
</gene>
<accession>A0AAV5WHA2</accession>
<comment type="caution">
    <text evidence="1">The sequence shown here is derived from an EMBL/GenBank/DDBJ whole genome shotgun (WGS) entry which is preliminary data.</text>
</comment>
<feature type="non-terminal residue" evidence="1">
    <location>
        <position position="63"/>
    </location>
</feature>
<protein>
    <submittedName>
        <fullName evidence="1">Uncharacterized protein</fullName>
    </submittedName>
</protein>
<evidence type="ECO:0000313" key="2">
    <source>
        <dbReference type="Proteomes" id="UP001432322"/>
    </source>
</evidence>